<organism evidence="1 2">
    <name type="scientific">Rangifer tarandus platyrhynchus</name>
    <name type="common">Svalbard reindeer</name>
    <dbReference type="NCBI Taxonomy" id="3082113"/>
    <lineage>
        <taxon>Eukaryota</taxon>
        <taxon>Metazoa</taxon>
        <taxon>Chordata</taxon>
        <taxon>Craniata</taxon>
        <taxon>Vertebrata</taxon>
        <taxon>Euteleostomi</taxon>
        <taxon>Mammalia</taxon>
        <taxon>Eutheria</taxon>
        <taxon>Laurasiatheria</taxon>
        <taxon>Artiodactyla</taxon>
        <taxon>Ruminantia</taxon>
        <taxon>Pecora</taxon>
        <taxon>Cervidae</taxon>
        <taxon>Odocoileinae</taxon>
        <taxon>Rangifer</taxon>
    </lineage>
</organism>
<protein>
    <submittedName>
        <fullName evidence="1">Uncharacterized protein</fullName>
    </submittedName>
</protein>
<accession>A0ABN8ZEL3</accession>
<name>A0ABN8ZEL3_RANTA</name>
<dbReference type="Proteomes" id="UP001176941">
    <property type="component" value="Chromosome 3"/>
</dbReference>
<evidence type="ECO:0000313" key="2">
    <source>
        <dbReference type="Proteomes" id="UP001176941"/>
    </source>
</evidence>
<proteinExistence type="predicted"/>
<reference evidence="1" key="1">
    <citation type="submission" date="2023-04" db="EMBL/GenBank/DDBJ databases">
        <authorList>
            <consortium name="ELIXIR-Norway"/>
        </authorList>
    </citation>
    <scope>NUCLEOTIDE SEQUENCE [LARGE SCALE GENOMIC DNA]</scope>
</reference>
<dbReference type="EMBL" id="OX459939">
    <property type="protein sequence ID" value="CAI9170641.1"/>
    <property type="molecule type" value="Genomic_DNA"/>
</dbReference>
<sequence length="100" mass="11629">MVEIFTPWKLADATNRAFFPPPSKPVLKYLAHPWPSSRSMFLGNCYLLRLSETWVQTGLEKNIVTLKTCPTYSTLKLYLTWELQSKLEYEVNLEDSKICP</sequence>
<keyword evidence="2" id="KW-1185">Reference proteome</keyword>
<gene>
    <name evidence="1" type="ORF">MRATA1EN1_LOCUS19603</name>
</gene>
<evidence type="ECO:0000313" key="1">
    <source>
        <dbReference type="EMBL" id="CAI9170641.1"/>
    </source>
</evidence>